<proteinExistence type="predicted"/>
<evidence type="ECO:0000259" key="13">
    <source>
        <dbReference type="PROSITE" id="PS50862"/>
    </source>
</evidence>
<dbReference type="NCBIfam" id="TIGR00409">
    <property type="entry name" value="proS_fam_II"/>
    <property type="match status" value="1"/>
</dbReference>
<dbReference type="AlphaFoldDB" id="A0A1G1W0N9"/>
<evidence type="ECO:0000256" key="11">
    <source>
        <dbReference type="ARBA" id="ARBA00047671"/>
    </source>
</evidence>
<dbReference type="InterPro" id="IPR004154">
    <property type="entry name" value="Anticodon-bd"/>
</dbReference>
<dbReference type="SUPFAM" id="SSF52954">
    <property type="entry name" value="Class II aaRS ABD-related"/>
    <property type="match status" value="1"/>
</dbReference>
<dbReference type="STRING" id="1802591.A2113_04465"/>
<evidence type="ECO:0000256" key="10">
    <source>
        <dbReference type="ARBA" id="ARBA00023146"/>
    </source>
</evidence>
<dbReference type="GO" id="GO:0005524">
    <property type="term" value="F:ATP binding"/>
    <property type="evidence" value="ECO:0007669"/>
    <property type="project" value="UniProtKB-KW"/>
</dbReference>
<keyword evidence="9" id="KW-0648">Protein biosynthesis</keyword>
<organism evidence="14 15">
    <name type="scientific">Candidatus Woykebacteria bacterium GWA1_44_8</name>
    <dbReference type="NCBI Taxonomy" id="1802591"/>
    <lineage>
        <taxon>Bacteria</taxon>
        <taxon>Candidatus Woykeibacteriota</taxon>
    </lineage>
</organism>
<dbReference type="CDD" id="cd00861">
    <property type="entry name" value="ProRS_anticodon_short"/>
    <property type="match status" value="1"/>
</dbReference>
<comment type="catalytic activity">
    <reaction evidence="11">
        <text>tRNA(Pro) + L-proline + ATP = L-prolyl-tRNA(Pro) + AMP + diphosphate</text>
        <dbReference type="Rhea" id="RHEA:14305"/>
        <dbReference type="Rhea" id="RHEA-COMP:9700"/>
        <dbReference type="Rhea" id="RHEA-COMP:9702"/>
        <dbReference type="ChEBI" id="CHEBI:30616"/>
        <dbReference type="ChEBI" id="CHEBI:33019"/>
        <dbReference type="ChEBI" id="CHEBI:60039"/>
        <dbReference type="ChEBI" id="CHEBI:78442"/>
        <dbReference type="ChEBI" id="CHEBI:78532"/>
        <dbReference type="ChEBI" id="CHEBI:456215"/>
        <dbReference type="EC" id="6.1.1.15"/>
    </reaction>
</comment>
<dbReference type="EMBL" id="MHCN01000016">
    <property type="protein sequence ID" value="OGY21236.1"/>
    <property type="molecule type" value="Genomic_DNA"/>
</dbReference>
<comment type="caution">
    <text evidence="14">The sequence shown here is derived from an EMBL/GenBank/DDBJ whole genome shotgun (WGS) entry which is preliminary data.</text>
</comment>
<dbReference type="SUPFAM" id="SSF55681">
    <property type="entry name" value="Class II aaRS and biotin synthetases"/>
    <property type="match status" value="1"/>
</dbReference>
<dbReference type="PANTHER" id="PTHR42753:SF2">
    <property type="entry name" value="PROLINE--TRNA LIGASE"/>
    <property type="match status" value="1"/>
</dbReference>
<dbReference type="GO" id="GO:0006433">
    <property type="term" value="P:prolyl-tRNA aminoacylation"/>
    <property type="evidence" value="ECO:0007669"/>
    <property type="project" value="UniProtKB-UniRule"/>
</dbReference>
<reference evidence="14 15" key="1">
    <citation type="journal article" date="2016" name="Nat. Commun.">
        <title>Thousands of microbial genomes shed light on interconnected biogeochemical processes in an aquifer system.</title>
        <authorList>
            <person name="Anantharaman K."/>
            <person name="Brown C.T."/>
            <person name="Hug L.A."/>
            <person name="Sharon I."/>
            <person name="Castelle C.J."/>
            <person name="Probst A.J."/>
            <person name="Thomas B.C."/>
            <person name="Singh A."/>
            <person name="Wilkins M.J."/>
            <person name="Karaoz U."/>
            <person name="Brodie E.L."/>
            <person name="Williams K.H."/>
            <person name="Hubbard S.S."/>
            <person name="Banfield J.F."/>
        </authorList>
    </citation>
    <scope>NUCLEOTIDE SEQUENCE [LARGE SCALE GENOMIC DNA]</scope>
</reference>
<keyword evidence="10" id="KW-0030">Aminoacyl-tRNA synthetase</keyword>
<evidence type="ECO:0000313" key="15">
    <source>
        <dbReference type="Proteomes" id="UP000176299"/>
    </source>
</evidence>
<dbReference type="EC" id="6.1.1.15" evidence="3 12"/>
<dbReference type="PANTHER" id="PTHR42753">
    <property type="entry name" value="MITOCHONDRIAL RIBOSOME PROTEIN L39/PROLYL-TRNA LIGASE FAMILY MEMBER"/>
    <property type="match status" value="1"/>
</dbReference>
<dbReference type="Gene3D" id="3.40.50.800">
    <property type="entry name" value="Anticodon-binding domain"/>
    <property type="match status" value="1"/>
</dbReference>
<comment type="subcellular location">
    <subcellularLocation>
        <location evidence="1">Cytoplasm</location>
    </subcellularLocation>
</comment>
<dbReference type="InterPro" id="IPR004500">
    <property type="entry name" value="Pro-tRNA-synth_IIa_bac-type"/>
</dbReference>
<dbReference type="GO" id="GO:0004827">
    <property type="term" value="F:proline-tRNA ligase activity"/>
    <property type="evidence" value="ECO:0007669"/>
    <property type="project" value="UniProtKB-UniRule"/>
</dbReference>
<sequence length="409" mass="46011">MRYSSLFGKTLRTAPKEAEAASHKLLTRAGFIGQLAAGIYTFLPLGWRVHQKIENIIRGEMDAAGGQEISMPVMQPKTLWEETSRWETIDPPLFKFKDRHDKEYALGPTHEEVITDLARRFIKSYKDLPAYVYQIQDKFRNEQRSTGGILRTREFFMKDLYSFHANEKDLDSYFKKMIGAYTRIFDRVGLKILVSEASGGTIGGDVTYEFQVPAGVGEDVVFFCSSCGYAINEQFAKEKGVKDICPKCKKKLDKTNAIEAGQVFSLGTKYSESMGAAFVDRDGKEKPLVMGCYGIGLGRLMAAIVEVYHDEKGIIWPKQVAPFEAHLIAISDQQTVNSKAEEIYQKLTQKGVEVLYDDRQESPGVKLADADLIGIPTRLVVSEKTLKENSVEEKKRDSDKVTLVPINKL</sequence>
<gene>
    <name evidence="14" type="ORF">A2113_04465</name>
</gene>
<dbReference type="InterPro" id="IPR033730">
    <property type="entry name" value="ProRS_core_prok"/>
</dbReference>
<evidence type="ECO:0000256" key="7">
    <source>
        <dbReference type="ARBA" id="ARBA00022741"/>
    </source>
</evidence>
<dbReference type="InterPro" id="IPR044140">
    <property type="entry name" value="ProRS_anticodon_short"/>
</dbReference>
<evidence type="ECO:0000256" key="4">
    <source>
        <dbReference type="ARBA" id="ARBA00019110"/>
    </source>
</evidence>
<evidence type="ECO:0000256" key="8">
    <source>
        <dbReference type="ARBA" id="ARBA00022840"/>
    </source>
</evidence>
<evidence type="ECO:0000256" key="5">
    <source>
        <dbReference type="ARBA" id="ARBA00022490"/>
    </source>
</evidence>
<evidence type="ECO:0000256" key="9">
    <source>
        <dbReference type="ARBA" id="ARBA00022917"/>
    </source>
</evidence>
<protein>
    <recommendedName>
        <fullName evidence="4 12">Proline--tRNA ligase</fullName>
        <ecNumber evidence="3 12">6.1.1.15</ecNumber>
    </recommendedName>
</protein>
<dbReference type="InterPro" id="IPR045864">
    <property type="entry name" value="aa-tRNA-synth_II/BPL/LPL"/>
</dbReference>
<dbReference type="InterPro" id="IPR002316">
    <property type="entry name" value="Pro-tRNA-ligase_IIa"/>
</dbReference>
<evidence type="ECO:0000256" key="2">
    <source>
        <dbReference type="ARBA" id="ARBA00011738"/>
    </source>
</evidence>
<dbReference type="Proteomes" id="UP000176299">
    <property type="component" value="Unassembled WGS sequence"/>
</dbReference>
<dbReference type="InterPro" id="IPR036621">
    <property type="entry name" value="Anticodon-bd_dom_sf"/>
</dbReference>
<comment type="subunit">
    <text evidence="2">Homodimer.</text>
</comment>
<accession>A0A1G1W0N9</accession>
<evidence type="ECO:0000256" key="12">
    <source>
        <dbReference type="NCBIfam" id="TIGR00409"/>
    </source>
</evidence>
<keyword evidence="7" id="KW-0547">Nucleotide-binding</keyword>
<dbReference type="InterPro" id="IPR002314">
    <property type="entry name" value="aa-tRNA-synt_IIb"/>
</dbReference>
<dbReference type="Pfam" id="PF00587">
    <property type="entry name" value="tRNA-synt_2b"/>
    <property type="match status" value="1"/>
</dbReference>
<evidence type="ECO:0000256" key="1">
    <source>
        <dbReference type="ARBA" id="ARBA00004496"/>
    </source>
</evidence>
<evidence type="ECO:0000313" key="14">
    <source>
        <dbReference type="EMBL" id="OGY21236.1"/>
    </source>
</evidence>
<dbReference type="PROSITE" id="PS50862">
    <property type="entry name" value="AA_TRNA_LIGASE_II"/>
    <property type="match status" value="1"/>
</dbReference>
<name>A0A1G1W0N9_9BACT</name>
<dbReference type="Pfam" id="PF03129">
    <property type="entry name" value="HGTP_anticodon"/>
    <property type="match status" value="1"/>
</dbReference>
<keyword evidence="8" id="KW-0067">ATP-binding</keyword>
<feature type="domain" description="Aminoacyl-transfer RNA synthetases class-II family profile" evidence="13">
    <location>
        <begin position="38"/>
        <end position="317"/>
    </location>
</feature>
<dbReference type="InterPro" id="IPR006195">
    <property type="entry name" value="aa-tRNA-synth_II"/>
</dbReference>
<dbReference type="GO" id="GO:0005829">
    <property type="term" value="C:cytosol"/>
    <property type="evidence" value="ECO:0007669"/>
    <property type="project" value="TreeGrafter"/>
</dbReference>
<evidence type="ECO:0000256" key="3">
    <source>
        <dbReference type="ARBA" id="ARBA00012831"/>
    </source>
</evidence>
<keyword evidence="5" id="KW-0963">Cytoplasm</keyword>
<dbReference type="Gene3D" id="3.30.930.10">
    <property type="entry name" value="Bira Bifunctional Protein, Domain 2"/>
    <property type="match status" value="1"/>
</dbReference>
<keyword evidence="6 14" id="KW-0436">Ligase</keyword>
<dbReference type="InterPro" id="IPR050062">
    <property type="entry name" value="Pro-tRNA_synthetase"/>
</dbReference>
<evidence type="ECO:0000256" key="6">
    <source>
        <dbReference type="ARBA" id="ARBA00022598"/>
    </source>
</evidence>
<dbReference type="PRINTS" id="PR01046">
    <property type="entry name" value="TRNASYNTHPRO"/>
</dbReference>
<dbReference type="CDD" id="cd00779">
    <property type="entry name" value="ProRS_core_prok"/>
    <property type="match status" value="1"/>
</dbReference>